<evidence type="ECO:0000313" key="2">
    <source>
        <dbReference type="EMBL" id="SHE30248.1"/>
    </source>
</evidence>
<dbReference type="InterPro" id="IPR009875">
    <property type="entry name" value="PilZ_domain"/>
</dbReference>
<dbReference type="GO" id="GO:0035438">
    <property type="term" value="F:cyclic-di-GMP binding"/>
    <property type="evidence" value="ECO:0007669"/>
    <property type="project" value="InterPro"/>
</dbReference>
<sequence length="224" mass="24759">MEEVEIDEGSRISLYVVREPSVGSTKSSEQGVIDLSGSQADLIVVGEVLYRTNTSIFALLRDVPRKQIVSKEARLIYSLFSESYECRVLVKPAVDLGEFGFNLQILSEWSVLNRRAYVRVPVEYSVTVEAVEGDRKISRVLLTKDISNSGIGVLTQGTDEFVEGTLVHVSLHLPDGVLEVEASVASVRTGVVGLHFSRLKPEAERRIGRAVFQAQVAKKRLLVE</sequence>
<accession>A0A1M4SDK4</accession>
<dbReference type="Pfam" id="PF07238">
    <property type="entry name" value="PilZ"/>
    <property type="match status" value="1"/>
</dbReference>
<organism evidence="2 3">
    <name type="scientific">Ferrithrix thermotolerans DSM 19514</name>
    <dbReference type="NCBI Taxonomy" id="1121881"/>
    <lineage>
        <taxon>Bacteria</taxon>
        <taxon>Bacillati</taxon>
        <taxon>Actinomycetota</taxon>
        <taxon>Acidimicrobiia</taxon>
        <taxon>Acidimicrobiales</taxon>
        <taxon>Acidimicrobiaceae</taxon>
        <taxon>Ferrithrix</taxon>
    </lineage>
</organism>
<dbReference type="AlphaFoldDB" id="A0A1M4SDK4"/>
<dbReference type="Proteomes" id="UP000184295">
    <property type="component" value="Unassembled WGS sequence"/>
</dbReference>
<feature type="domain" description="PilZ" evidence="1">
    <location>
        <begin position="113"/>
        <end position="213"/>
    </location>
</feature>
<proteinExistence type="predicted"/>
<dbReference type="EMBL" id="FQUL01000002">
    <property type="protein sequence ID" value="SHE30248.1"/>
    <property type="molecule type" value="Genomic_DNA"/>
</dbReference>
<protein>
    <submittedName>
        <fullName evidence="2">PilZ domain-containing protein</fullName>
    </submittedName>
</protein>
<name>A0A1M4SDK4_9ACTN</name>
<dbReference type="SUPFAM" id="SSF141371">
    <property type="entry name" value="PilZ domain-like"/>
    <property type="match status" value="1"/>
</dbReference>
<keyword evidence="3" id="KW-1185">Reference proteome</keyword>
<dbReference type="RefSeq" id="WP_072787897.1">
    <property type="nucleotide sequence ID" value="NZ_FQUL01000002.1"/>
</dbReference>
<gene>
    <name evidence="2" type="ORF">SAMN02745225_00223</name>
</gene>
<evidence type="ECO:0000259" key="1">
    <source>
        <dbReference type="Pfam" id="PF07238"/>
    </source>
</evidence>
<reference evidence="3" key="1">
    <citation type="submission" date="2016-11" db="EMBL/GenBank/DDBJ databases">
        <authorList>
            <person name="Varghese N."/>
            <person name="Submissions S."/>
        </authorList>
    </citation>
    <scope>NUCLEOTIDE SEQUENCE [LARGE SCALE GENOMIC DNA]</scope>
    <source>
        <strain evidence="3">DSM 19514</strain>
    </source>
</reference>
<dbReference type="Gene3D" id="2.40.10.220">
    <property type="entry name" value="predicted glycosyltransferase like domains"/>
    <property type="match status" value="1"/>
</dbReference>
<evidence type="ECO:0000313" key="3">
    <source>
        <dbReference type="Proteomes" id="UP000184295"/>
    </source>
</evidence>